<evidence type="ECO:0000256" key="3">
    <source>
        <dbReference type="ARBA" id="ARBA00023157"/>
    </source>
</evidence>
<dbReference type="SMART" id="SM00198">
    <property type="entry name" value="SCP"/>
    <property type="match status" value="1"/>
</dbReference>
<dbReference type="Proteomes" id="UP000228380">
    <property type="component" value="Chromosome 16"/>
</dbReference>
<dbReference type="InterPro" id="IPR001283">
    <property type="entry name" value="CRISP-related"/>
</dbReference>
<organism evidence="6 7">
    <name type="scientific">Phoenix dactylifera</name>
    <name type="common">Date palm</name>
    <dbReference type="NCBI Taxonomy" id="42345"/>
    <lineage>
        <taxon>Eukaryota</taxon>
        <taxon>Viridiplantae</taxon>
        <taxon>Streptophyta</taxon>
        <taxon>Embryophyta</taxon>
        <taxon>Tracheophyta</taxon>
        <taxon>Spermatophyta</taxon>
        <taxon>Magnoliopsida</taxon>
        <taxon>Liliopsida</taxon>
        <taxon>Arecaceae</taxon>
        <taxon>Coryphoideae</taxon>
        <taxon>Phoeniceae</taxon>
        <taxon>Phoenix</taxon>
    </lineage>
</organism>
<dbReference type="GO" id="GO:0098542">
    <property type="term" value="P:defense response to other organism"/>
    <property type="evidence" value="ECO:0007669"/>
    <property type="project" value="UniProtKB-ARBA"/>
</dbReference>
<dbReference type="Gene3D" id="3.40.33.10">
    <property type="entry name" value="CAP"/>
    <property type="match status" value="1"/>
</dbReference>
<dbReference type="PROSITE" id="PS01010">
    <property type="entry name" value="CRISP_2"/>
    <property type="match status" value="1"/>
</dbReference>
<evidence type="ECO:0000259" key="5">
    <source>
        <dbReference type="SMART" id="SM00198"/>
    </source>
</evidence>
<reference evidence="6" key="1">
    <citation type="journal article" date="2019" name="Nat. Commun.">
        <title>Genome-wide association mapping of date palm fruit traits.</title>
        <authorList>
            <person name="Hazzouri K.M."/>
            <person name="Gros-Balthazard M."/>
            <person name="Flowers J.M."/>
            <person name="Copetti D."/>
            <person name="Lemansour A."/>
            <person name="Lebrun M."/>
            <person name="Masmoudi K."/>
            <person name="Ferrand S."/>
            <person name="Dhar M.I."/>
            <person name="Fresquez Z.A."/>
            <person name="Rosas U."/>
            <person name="Zhang J."/>
            <person name="Talag J."/>
            <person name="Lee S."/>
            <person name="Kudrna D."/>
            <person name="Powell R.F."/>
            <person name="Leitch I.J."/>
            <person name="Krueger R.R."/>
            <person name="Wing R.A."/>
            <person name="Amiri K.M.A."/>
            <person name="Purugganan M.D."/>
        </authorList>
    </citation>
    <scope>NUCLEOTIDE SEQUENCE [LARGE SCALE GENOMIC DNA]</scope>
    <source>
        <strain evidence="6">cv. Khalas</strain>
    </source>
</reference>
<protein>
    <submittedName>
        <fullName evidence="7">Pathogenesis-related protein 1B-like</fullName>
    </submittedName>
</protein>
<dbReference type="InterPro" id="IPR014044">
    <property type="entry name" value="CAP_dom"/>
</dbReference>
<feature type="domain" description="SCP" evidence="5">
    <location>
        <begin position="28"/>
        <end position="162"/>
    </location>
</feature>
<sequence length="192" mass="21257">MGFSKLGLALAAISAICLSFTNPSVAQNSPEDYLRPHNDARRAVGARVPPMRWDTTLERYALNYANQRARDCRLIHSGGRYGENLYMSSPSIATAARAVGAWVDERRFYNYRSNTCARGKVCGHYTQVVWRESVRVGCARVRCNNGNYFIICSYNPPGNISGRRPYLSDAEEALEAQEAAEVAEGAHALSSE</sequence>
<keyword evidence="2 4" id="KW-0732">Signal</keyword>
<feature type="chain" id="PRO_5034238510" evidence="4">
    <location>
        <begin position="27"/>
        <end position="192"/>
    </location>
</feature>
<reference evidence="7" key="2">
    <citation type="submission" date="2025-08" db="UniProtKB">
        <authorList>
            <consortium name="RefSeq"/>
        </authorList>
    </citation>
    <scope>IDENTIFICATION</scope>
    <source>
        <tissue evidence="7">Young leaves</tissue>
    </source>
</reference>
<gene>
    <name evidence="7" type="primary">LOC103713665</name>
</gene>
<name>A0A8B7CGK5_PHODC</name>
<dbReference type="PRINTS" id="PR00837">
    <property type="entry name" value="V5TPXLIKE"/>
</dbReference>
<dbReference type="FunFam" id="3.40.33.10:FF:000006">
    <property type="entry name" value="Putative pathogenesis-related protein 1"/>
    <property type="match status" value="1"/>
</dbReference>
<dbReference type="InterPro" id="IPR035940">
    <property type="entry name" value="CAP_sf"/>
</dbReference>
<evidence type="ECO:0000313" key="7">
    <source>
        <dbReference type="RefSeq" id="XP_008798893.2"/>
    </source>
</evidence>
<dbReference type="PROSITE" id="PS01009">
    <property type="entry name" value="CRISP_1"/>
    <property type="match status" value="1"/>
</dbReference>
<feature type="signal peptide" evidence="4">
    <location>
        <begin position="1"/>
        <end position="26"/>
    </location>
</feature>
<dbReference type="GO" id="GO:0005576">
    <property type="term" value="C:extracellular region"/>
    <property type="evidence" value="ECO:0007669"/>
    <property type="project" value="InterPro"/>
</dbReference>
<comment type="similarity">
    <text evidence="1">Belongs to the CRISP family.</text>
</comment>
<evidence type="ECO:0000256" key="4">
    <source>
        <dbReference type="SAM" id="SignalP"/>
    </source>
</evidence>
<proteinExistence type="inferred from homology"/>
<dbReference type="SUPFAM" id="SSF55797">
    <property type="entry name" value="PR-1-like"/>
    <property type="match status" value="1"/>
</dbReference>
<dbReference type="OrthoDB" id="337038at2759"/>
<dbReference type="Pfam" id="PF00188">
    <property type="entry name" value="CAP"/>
    <property type="match status" value="1"/>
</dbReference>
<dbReference type="KEGG" id="pda:103713665"/>
<accession>A0A8B7CGK5</accession>
<dbReference type="PANTHER" id="PTHR10334">
    <property type="entry name" value="CYSTEINE-RICH SECRETORY PROTEIN-RELATED"/>
    <property type="match status" value="1"/>
</dbReference>
<dbReference type="RefSeq" id="XP_008798893.2">
    <property type="nucleotide sequence ID" value="XM_008800671.3"/>
</dbReference>
<dbReference type="AlphaFoldDB" id="A0A8B7CGK5"/>
<keyword evidence="6" id="KW-1185">Reference proteome</keyword>
<dbReference type="InterPro" id="IPR018244">
    <property type="entry name" value="Allrgn_V5/Tpx1_CS"/>
</dbReference>
<evidence type="ECO:0000256" key="1">
    <source>
        <dbReference type="ARBA" id="ARBA00009923"/>
    </source>
</evidence>
<dbReference type="CDD" id="cd05381">
    <property type="entry name" value="CAP_PR-1"/>
    <property type="match status" value="1"/>
</dbReference>
<dbReference type="GeneID" id="103713665"/>
<evidence type="ECO:0000313" key="6">
    <source>
        <dbReference type="Proteomes" id="UP000228380"/>
    </source>
</evidence>
<keyword evidence="3" id="KW-1015">Disulfide bond</keyword>
<evidence type="ECO:0000256" key="2">
    <source>
        <dbReference type="ARBA" id="ARBA00022729"/>
    </source>
</evidence>